<dbReference type="PANTHER" id="PTHR46437">
    <property type="entry name" value="MORN REPEAT-CONTAINING PROTEIN 5"/>
    <property type="match status" value="1"/>
</dbReference>
<evidence type="ECO:0000256" key="2">
    <source>
        <dbReference type="ARBA" id="ARBA00022846"/>
    </source>
</evidence>
<keyword evidence="4" id="KW-0966">Cell projection</keyword>
<keyword evidence="3" id="KW-0969">Cilium</keyword>
<dbReference type="PANTHER" id="PTHR46437:SF1">
    <property type="entry name" value="MORN REPEAT-CONTAINING PROTEIN 5"/>
    <property type="match status" value="1"/>
</dbReference>
<protein>
    <recommendedName>
        <fullName evidence="7">MORN repeat-containing protein 5</fullName>
    </recommendedName>
</protein>
<dbReference type="OrthoDB" id="6583810at2759"/>
<proteinExistence type="predicted"/>
<evidence type="ECO:0000256" key="3">
    <source>
        <dbReference type="ARBA" id="ARBA00023069"/>
    </source>
</evidence>
<dbReference type="Proteomes" id="UP001152798">
    <property type="component" value="Chromosome 1"/>
</dbReference>
<name>A0A9P0GXB5_NEZVI</name>
<evidence type="ECO:0000313" key="5">
    <source>
        <dbReference type="EMBL" id="CAH1389548.1"/>
    </source>
</evidence>
<evidence type="ECO:0008006" key="7">
    <source>
        <dbReference type="Google" id="ProtNLM"/>
    </source>
</evidence>
<gene>
    <name evidence="5" type="ORF">NEZAVI_LOCUS944</name>
</gene>
<evidence type="ECO:0000313" key="6">
    <source>
        <dbReference type="Proteomes" id="UP001152798"/>
    </source>
</evidence>
<organism evidence="5 6">
    <name type="scientific">Nezara viridula</name>
    <name type="common">Southern green stink bug</name>
    <name type="synonym">Cimex viridulus</name>
    <dbReference type="NCBI Taxonomy" id="85310"/>
    <lineage>
        <taxon>Eukaryota</taxon>
        <taxon>Metazoa</taxon>
        <taxon>Ecdysozoa</taxon>
        <taxon>Arthropoda</taxon>
        <taxon>Hexapoda</taxon>
        <taxon>Insecta</taxon>
        <taxon>Pterygota</taxon>
        <taxon>Neoptera</taxon>
        <taxon>Paraneoptera</taxon>
        <taxon>Hemiptera</taxon>
        <taxon>Heteroptera</taxon>
        <taxon>Panheteroptera</taxon>
        <taxon>Pentatomomorpha</taxon>
        <taxon>Pentatomoidea</taxon>
        <taxon>Pentatomidae</taxon>
        <taxon>Pentatominae</taxon>
        <taxon>Nezara</taxon>
    </lineage>
</organism>
<keyword evidence="6" id="KW-1185">Reference proteome</keyword>
<evidence type="ECO:0000256" key="4">
    <source>
        <dbReference type="ARBA" id="ARBA00023273"/>
    </source>
</evidence>
<dbReference type="AlphaFoldDB" id="A0A9P0GXB5"/>
<dbReference type="GO" id="GO:0031514">
    <property type="term" value="C:motile cilium"/>
    <property type="evidence" value="ECO:0007669"/>
    <property type="project" value="UniProtKB-SubCell"/>
</dbReference>
<dbReference type="EMBL" id="OV725077">
    <property type="protein sequence ID" value="CAH1389548.1"/>
    <property type="molecule type" value="Genomic_DNA"/>
</dbReference>
<evidence type="ECO:0000256" key="1">
    <source>
        <dbReference type="ARBA" id="ARBA00004230"/>
    </source>
</evidence>
<reference evidence="5" key="1">
    <citation type="submission" date="2022-01" db="EMBL/GenBank/DDBJ databases">
        <authorList>
            <person name="King R."/>
        </authorList>
    </citation>
    <scope>NUCLEOTIDE SEQUENCE</scope>
</reference>
<sequence length="328" mass="38140">MDNIRNYYQVKNNEPIFKPSYSKKSKPRIDNATTKIKGLAGTMEKLRFKITMRRVMSKKKIPFRVLSSEPYLPKKVEDFQFISGAKLTGLYGPLGIDGFSKFVYPDGAVYTGQILGNKYAGEGNIKFHHGGVMKAFWIQGVAFNPQYVFADGLPYECKNWDYCTMPDRRFLSEYQKGLNPSGNIQLSDDHPAPALPVASYDSGEGYYNPFSREMIHPITGEFMRIPSYSERRWILNHCRREWITPLPFDPKLYENWFPKYNEEIREKTKPVWQVIHDCIGERSGMECKIENLTGFKPNTIHTSKEKLNEIHKLMNKSYDESNTYDSWL</sequence>
<dbReference type="InterPro" id="IPR042814">
    <property type="entry name" value="Morn5"/>
</dbReference>
<comment type="subcellular location">
    <subcellularLocation>
        <location evidence="1">Cell projection</location>
        <location evidence="1">Cilium</location>
        <location evidence="1">Flagellum</location>
    </subcellularLocation>
</comment>
<keyword evidence="2" id="KW-0282">Flagellum</keyword>
<accession>A0A9P0GXB5</accession>
<dbReference type="SUPFAM" id="SSF82185">
    <property type="entry name" value="Histone H3 K4-specific methyltransferase SET7/9 N-terminal domain"/>
    <property type="match status" value="1"/>
</dbReference>